<dbReference type="EMBL" id="AZEG01000021">
    <property type="protein sequence ID" value="KRL36773.1"/>
    <property type="molecule type" value="Genomic_DNA"/>
</dbReference>
<proteinExistence type="predicted"/>
<keyword evidence="2" id="KW-0472">Membrane</keyword>
<comment type="caution">
    <text evidence="3">The sequence shown here is derived from an EMBL/GenBank/DDBJ whole genome shotgun (WGS) entry which is preliminary data.</text>
</comment>
<feature type="transmembrane region" description="Helical" evidence="2">
    <location>
        <begin position="71"/>
        <end position="91"/>
    </location>
</feature>
<evidence type="ECO:0000313" key="4">
    <source>
        <dbReference type="Proteomes" id="UP000051155"/>
    </source>
</evidence>
<reference evidence="3 4" key="1">
    <citation type="journal article" date="2015" name="Genome Announc.">
        <title>Expanding the biotechnology potential of lactobacilli through comparative genomics of 213 strains and associated genera.</title>
        <authorList>
            <person name="Sun Z."/>
            <person name="Harris H.M."/>
            <person name="McCann A."/>
            <person name="Guo C."/>
            <person name="Argimon S."/>
            <person name="Zhang W."/>
            <person name="Yang X."/>
            <person name="Jeffery I.B."/>
            <person name="Cooney J.C."/>
            <person name="Kagawa T.F."/>
            <person name="Liu W."/>
            <person name="Song Y."/>
            <person name="Salvetti E."/>
            <person name="Wrobel A."/>
            <person name="Rasinkangas P."/>
            <person name="Parkhill J."/>
            <person name="Rea M.C."/>
            <person name="O'Sullivan O."/>
            <person name="Ritari J."/>
            <person name="Douillard F.P."/>
            <person name="Paul Ross R."/>
            <person name="Yang R."/>
            <person name="Briner A.E."/>
            <person name="Felis G.E."/>
            <person name="de Vos W.M."/>
            <person name="Barrangou R."/>
            <person name="Klaenhammer T.R."/>
            <person name="Caufield P.W."/>
            <person name="Cui Y."/>
            <person name="Zhang H."/>
            <person name="O'Toole P.W."/>
        </authorList>
    </citation>
    <scope>NUCLEOTIDE SEQUENCE [LARGE SCALE GENOMIC DNA]</scope>
    <source>
        <strain evidence="3 4">DSM 19971</strain>
    </source>
</reference>
<keyword evidence="4" id="KW-1185">Reference proteome</keyword>
<evidence type="ECO:0000256" key="2">
    <source>
        <dbReference type="SAM" id="Phobius"/>
    </source>
</evidence>
<feature type="region of interest" description="Disordered" evidence="1">
    <location>
        <begin position="18"/>
        <end position="47"/>
    </location>
</feature>
<dbReference type="AlphaFoldDB" id="A0A0R1Q3C1"/>
<dbReference type="PATRIC" id="fig|1423812.3.peg.1144"/>
<dbReference type="Proteomes" id="UP000051155">
    <property type="component" value="Unassembled WGS sequence"/>
</dbReference>
<accession>A0A0R1Q3C1</accession>
<organism evidence="3 4">
    <name type="scientific">Liquorilactobacillus uvarum DSM 19971</name>
    <dbReference type="NCBI Taxonomy" id="1423812"/>
    <lineage>
        <taxon>Bacteria</taxon>
        <taxon>Bacillati</taxon>
        <taxon>Bacillota</taxon>
        <taxon>Bacilli</taxon>
        <taxon>Lactobacillales</taxon>
        <taxon>Lactobacillaceae</taxon>
        <taxon>Liquorilactobacillus</taxon>
    </lineage>
</organism>
<keyword evidence="2" id="KW-0812">Transmembrane</keyword>
<evidence type="ECO:0000313" key="3">
    <source>
        <dbReference type="EMBL" id="KRL36773.1"/>
    </source>
</evidence>
<name>A0A0R1Q3C1_9LACO</name>
<keyword evidence="2" id="KW-1133">Transmembrane helix</keyword>
<gene>
    <name evidence="3" type="ORF">FD20_GL001075</name>
</gene>
<evidence type="ECO:0000256" key="1">
    <source>
        <dbReference type="SAM" id="MobiDB-lite"/>
    </source>
</evidence>
<protein>
    <submittedName>
        <fullName evidence="3">Uncharacterized protein</fullName>
    </submittedName>
</protein>
<sequence>MLYPFNQRFLEKKSIDIQESDDQIPSRTRKNQKLESKENLNDGGDTMSRVKTVQTTKNDPRDFLMNAGLSFMKYVFLIVSAPVIFMQSFLLGKNLL</sequence>